<evidence type="ECO:0000313" key="2">
    <source>
        <dbReference type="Proteomes" id="UP000004986"/>
    </source>
</evidence>
<comment type="caution">
    <text evidence="1">The sequence shown here is derived from an EMBL/GenBank/DDBJ whole genome shotgun (WGS) entry which is preliminary data.</text>
</comment>
<feature type="non-terminal residue" evidence="1">
    <location>
        <position position="33"/>
    </location>
</feature>
<dbReference type="Proteomes" id="UP000004986">
    <property type="component" value="Unassembled WGS sequence"/>
</dbReference>
<organism evidence="1 2">
    <name type="scientific">Pseudomonas syringae pv. pisi str. 1704B</name>
    <dbReference type="NCBI Taxonomy" id="629263"/>
    <lineage>
        <taxon>Bacteria</taxon>
        <taxon>Pseudomonadati</taxon>
        <taxon>Pseudomonadota</taxon>
        <taxon>Gammaproteobacteria</taxon>
        <taxon>Pseudomonadales</taxon>
        <taxon>Pseudomonadaceae</taxon>
        <taxon>Pseudomonas</taxon>
        <taxon>Pseudomonas syringae</taxon>
    </lineage>
</organism>
<proteinExistence type="predicted"/>
<sequence length="33" mass="3586">MTTEAEPIQANSANSSELFEALNEFQRSGGTVR</sequence>
<name>F3GDL3_PSESJ</name>
<dbReference type="EMBL" id="AEAI01001197">
    <property type="protein sequence ID" value="EGH45163.1"/>
    <property type="molecule type" value="Genomic_DNA"/>
</dbReference>
<protein>
    <submittedName>
        <fullName evidence="1">Uncharacterized protein</fullName>
    </submittedName>
</protein>
<dbReference type="AlphaFoldDB" id="F3GDL3"/>
<keyword evidence="2" id="KW-1185">Reference proteome</keyword>
<evidence type="ECO:0000313" key="1">
    <source>
        <dbReference type="EMBL" id="EGH45163.1"/>
    </source>
</evidence>
<gene>
    <name evidence="1" type="ORF">PSYPI_23667</name>
</gene>
<accession>F3GDL3</accession>
<reference evidence="1 2" key="1">
    <citation type="journal article" date="2011" name="PLoS Pathog.">
        <title>Dynamic evolution of pathogenicity revealed by sequencing and comparative genomics of 19 Pseudomonas syringae isolates.</title>
        <authorList>
            <person name="Baltrus D.A."/>
            <person name="Nishimura M.T."/>
            <person name="Romanchuk A."/>
            <person name="Chang J.H."/>
            <person name="Mukhtar M.S."/>
            <person name="Cherkis K."/>
            <person name="Roach J."/>
            <person name="Grant S.R."/>
            <person name="Jones C.D."/>
            <person name="Dangl J.L."/>
        </authorList>
    </citation>
    <scope>NUCLEOTIDE SEQUENCE [LARGE SCALE GENOMIC DNA]</scope>
    <source>
        <strain evidence="1 2">1704B</strain>
    </source>
</reference>
<dbReference type="HOGENOM" id="CLU_217758_0_0_6"/>